<keyword evidence="4" id="KW-0560">Oxidoreductase</keyword>
<keyword evidence="3" id="KW-0274">FAD</keyword>
<dbReference type="PANTHER" id="PTHR43557:SF2">
    <property type="entry name" value="RIESKE DOMAIN-CONTAINING PROTEIN-RELATED"/>
    <property type="match status" value="1"/>
</dbReference>
<dbReference type="Pfam" id="PF07992">
    <property type="entry name" value="Pyr_redox_2"/>
    <property type="match status" value="1"/>
</dbReference>
<evidence type="ECO:0000259" key="7">
    <source>
        <dbReference type="Pfam" id="PF14759"/>
    </source>
</evidence>
<dbReference type="PANTHER" id="PTHR43557">
    <property type="entry name" value="APOPTOSIS-INDUCING FACTOR 1"/>
    <property type="match status" value="1"/>
</dbReference>
<dbReference type="Pfam" id="PF14759">
    <property type="entry name" value="Reductase_C"/>
    <property type="match status" value="1"/>
</dbReference>
<feature type="domain" description="Reductase C-terminal" evidence="7">
    <location>
        <begin position="295"/>
        <end position="383"/>
    </location>
</feature>
<evidence type="ECO:0000256" key="5">
    <source>
        <dbReference type="SAM" id="MobiDB-lite"/>
    </source>
</evidence>
<keyword evidence="2" id="KW-0285">Flavoprotein</keyword>
<dbReference type="InterPro" id="IPR023753">
    <property type="entry name" value="FAD/NAD-binding_dom"/>
</dbReference>
<dbReference type="InterPro" id="IPR050446">
    <property type="entry name" value="FAD-oxidoreductase/Apoptosis"/>
</dbReference>
<evidence type="ECO:0000313" key="9">
    <source>
        <dbReference type="Proteomes" id="UP001501586"/>
    </source>
</evidence>
<feature type="compositionally biased region" description="Basic and acidic residues" evidence="5">
    <location>
        <begin position="379"/>
        <end position="388"/>
    </location>
</feature>
<dbReference type="SUPFAM" id="SSF55424">
    <property type="entry name" value="FAD/NAD-linked reductases, dimerisation (C-terminal) domain"/>
    <property type="match status" value="1"/>
</dbReference>
<dbReference type="EMBL" id="BAABAZ010000004">
    <property type="protein sequence ID" value="GAA4283380.1"/>
    <property type="molecule type" value="Genomic_DNA"/>
</dbReference>
<dbReference type="Proteomes" id="UP001501586">
    <property type="component" value="Unassembled WGS sequence"/>
</dbReference>
<dbReference type="SUPFAM" id="SSF51905">
    <property type="entry name" value="FAD/NAD(P)-binding domain"/>
    <property type="match status" value="2"/>
</dbReference>
<dbReference type="InterPro" id="IPR028202">
    <property type="entry name" value="Reductase_C"/>
</dbReference>
<dbReference type="Gene3D" id="3.30.390.30">
    <property type="match status" value="1"/>
</dbReference>
<name>A0ABP8EHP9_9MICO</name>
<evidence type="ECO:0000256" key="4">
    <source>
        <dbReference type="ARBA" id="ARBA00023002"/>
    </source>
</evidence>
<evidence type="ECO:0000256" key="3">
    <source>
        <dbReference type="ARBA" id="ARBA00022827"/>
    </source>
</evidence>
<keyword evidence="9" id="KW-1185">Reference proteome</keyword>
<evidence type="ECO:0000259" key="6">
    <source>
        <dbReference type="Pfam" id="PF07992"/>
    </source>
</evidence>
<proteinExistence type="predicted"/>
<dbReference type="InterPro" id="IPR016156">
    <property type="entry name" value="FAD/NAD-linked_Rdtase_dimer_sf"/>
</dbReference>
<gene>
    <name evidence="8" type="ORF">GCM10022261_09110</name>
</gene>
<evidence type="ECO:0000313" key="8">
    <source>
        <dbReference type="EMBL" id="GAA4283380.1"/>
    </source>
</evidence>
<dbReference type="InterPro" id="IPR036188">
    <property type="entry name" value="FAD/NAD-bd_sf"/>
</dbReference>
<accession>A0ABP8EHP9</accession>
<protein>
    <submittedName>
        <fullName evidence="8">Uncharacterized protein</fullName>
    </submittedName>
</protein>
<feature type="region of interest" description="Disordered" evidence="5">
    <location>
        <begin position="363"/>
        <end position="388"/>
    </location>
</feature>
<dbReference type="Gene3D" id="3.50.50.60">
    <property type="entry name" value="FAD/NAD(P)-binding domain"/>
    <property type="match status" value="2"/>
</dbReference>
<comment type="cofactor">
    <cofactor evidence="1">
        <name>FAD</name>
        <dbReference type="ChEBI" id="CHEBI:57692"/>
    </cofactor>
</comment>
<sequence length="388" mass="40876">MAGSSCARELLAAGAEVTLIDAVPEATCELPPLSKSLFKETLDTVPLAGAAHGLEYRQGTVTAADPSARTVTVDDTTDIEYSQLVIATGMTGLPYPGQLPGGPAFTLHSLADAEAIRSSLAASAYESFTRQPLTGVDIGIVGSGYLALELARGAVEAGHHATVYLRRDRPLSYLSTETATTLMDLHARAGVKFVPDSTPDDYALHELWLVAIGAQANTEFLPAALPREITGALHVDECLRVAPDVYALGDASRITAGPMAAYGRLESEPMAGSQGRWLGKRLTGTAAEAWADIPWHWSFQGPVRVFTAGMSAGRTTGTPVVLGEPDAKSFQVALFAGDASDSPLVGVETLGTPQLHNAAKKVLAQPQVPTRDEVEADDFDMRARARGR</sequence>
<reference evidence="9" key="1">
    <citation type="journal article" date="2019" name="Int. J. Syst. Evol. Microbiol.">
        <title>The Global Catalogue of Microorganisms (GCM) 10K type strain sequencing project: providing services to taxonomists for standard genome sequencing and annotation.</title>
        <authorList>
            <consortium name="The Broad Institute Genomics Platform"/>
            <consortium name="The Broad Institute Genome Sequencing Center for Infectious Disease"/>
            <person name="Wu L."/>
            <person name="Ma J."/>
        </authorList>
    </citation>
    <scope>NUCLEOTIDE SEQUENCE [LARGE SCALE GENOMIC DNA]</scope>
    <source>
        <strain evidence="9">JCM 17458</strain>
    </source>
</reference>
<feature type="domain" description="FAD/NAD(P)-binding" evidence="6">
    <location>
        <begin position="1"/>
        <end position="273"/>
    </location>
</feature>
<comment type="caution">
    <text evidence="8">The sequence shown here is derived from an EMBL/GenBank/DDBJ whole genome shotgun (WGS) entry which is preliminary data.</text>
</comment>
<evidence type="ECO:0000256" key="2">
    <source>
        <dbReference type="ARBA" id="ARBA00022630"/>
    </source>
</evidence>
<organism evidence="8 9">
    <name type="scientific">Brevibacterium daeguense</name>
    <dbReference type="NCBI Taxonomy" id="909936"/>
    <lineage>
        <taxon>Bacteria</taxon>
        <taxon>Bacillati</taxon>
        <taxon>Actinomycetota</taxon>
        <taxon>Actinomycetes</taxon>
        <taxon>Micrococcales</taxon>
        <taxon>Brevibacteriaceae</taxon>
        <taxon>Brevibacterium</taxon>
    </lineage>
</organism>
<dbReference type="PRINTS" id="PR00368">
    <property type="entry name" value="FADPNR"/>
</dbReference>
<evidence type="ECO:0000256" key="1">
    <source>
        <dbReference type="ARBA" id="ARBA00001974"/>
    </source>
</evidence>